<name>A0AA39YTV8_9PEZI</name>
<accession>A0AA39YTV8</accession>
<dbReference type="InterPro" id="IPR024311">
    <property type="entry name" value="Lipocalin-like"/>
</dbReference>
<keyword evidence="3" id="KW-1185">Reference proteome</keyword>
<dbReference type="Pfam" id="PF13924">
    <property type="entry name" value="Lipocalin_5"/>
    <property type="match status" value="1"/>
</dbReference>
<evidence type="ECO:0000313" key="3">
    <source>
        <dbReference type="Proteomes" id="UP001174936"/>
    </source>
</evidence>
<feature type="domain" description="Lipocalin-like" evidence="1">
    <location>
        <begin position="11"/>
        <end position="135"/>
    </location>
</feature>
<organism evidence="2 3">
    <name type="scientific">Cercophora newfieldiana</name>
    <dbReference type="NCBI Taxonomy" id="92897"/>
    <lineage>
        <taxon>Eukaryota</taxon>
        <taxon>Fungi</taxon>
        <taxon>Dikarya</taxon>
        <taxon>Ascomycota</taxon>
        <taxon>Pezizomycotina</taxon>
        <taxon>Sordariomycetes</taxon>
        <taxon>Sordariomycetidae</taxon>
        <taxon>Sordariales</taxon>
        <taxon>Lasiosphaeriaceae</taxon>
        <taxon>Cercophora</taxon>
    </lineage>
</organism>
<evidence type="ECO:0000259" key="1">
    <source>
        <dbReference type="Pfam" id="PF13924"/>
    </source>
</evidence>
<gene>
    <name evidence="2" type="ORF">B0T16DRAFT_363164</name>
</gene>
<reference evidence="2" key="1">
    <citation type="submission" date="2023-06" db="EMBL/GenBank/DDBJ databases">
        <title>Genome-scale phylogeny and comparative genomics of the fungal order Sordariales.</title>
        <authorList>
            <consortium name="Lawrence Berkeley National Laboratory"/>
            <person name="Hensen N."/>
            <person name="Bonometti L."/>
            <person name="Westerberg I."/>
            <person name="Brannstrom I.O."/>
            <person name="Guillou S."/>
            <person name="Cros-Aarteil S."/>
            <person name="Calhoun S."/>
            <person name="Haridas S."/>
            <person name="Kuo A."/>
            <person name="Mondo S."/>
            <person name="Pangilinan J."/>
            <person name="Riley R."/>
            <person name="Labutti K."/>
            <person name="Andreopoulos B."/>
            <person name="Lipzen A."/>
            <person name="Chen C."/>
            <person name="Yanf M."/>
            <person name="Daum C."/>
            <person name="Ng V."/>
            <person name="Clum A."/>
            <person name="Steindorff A."/>
            <person name="Ohm R."/>
            <person name="Martin F."/>
            <person name="Silar P."/>
            <person name="Natvig D."/>
            <person name="Lalanne C."/>
            <person name="Gautier V."/>
            <person name="Ament-Velasquez S.L."/>
            <person name="Kruys A."/>
            <person name="Hutchinson M.I."/>
            <person name="Powell A.J."/>
            <person name="Barry K."/>
            <person name="Miller A.N."/>
            <person name="Grigoriev I.V."/>
            <person name="Debuchy R."/>
            <person name="Gladieux P."/>
            <person name="Thoren M.H."/>
            <person name="Johannesson H."/>
        </authorList>
    </citation>
    <scope>NUCLEOTIDE SEQUENCE</scope>
    <source>
        <strain evidence="2">SMH2532-1</strain>
    </source>
</reference>
<protein>
    <recommendedName>
        <fullName evidence="1">Lipocalin-like domain-containing protein</fullName>
    </recommendedName>
</protein>
<dbReference type="AlphaFoldDB" id="A0AA39YTV8"/>
<evidence type="ECO:0000313" key="2">
    <source>
        <dbReference type="EMBL" id="KAK0657881.1"/>
    </source>
</evidence>
<dbReference type="EMBL" id="JAULSV010000001">
    <property type="protein sequence ID" value="KAK0657881.1"/>
    <property type="molecule type" value="Genomic_DNA"/>
</dbReference>
<comment type="caution">
    <text evidence="2">The sequence shown here is derived from an EMBL/GenBank/DDBJ whole genome shotgun (WGS) entry which is preliminary data.</text>
</comment>
<sequence>MKTDHIIKAFVGTWSLTNTTYWKLDNLTEPSNVRFQRGLIVYTPNGYVSANFASSNSSERPTNLVAGALDNGTDAEWALIGKHALAYIGPFTINTSVPATVKKGKILHGPLVAANLPSLEGTVLGREYLIYERDGSQWLNLSFANAAGTTRGDVLWKRVAY</sequence>
<dbReference type="Proteomes" id="UP001174936">
    <property type="component" value="Unassembled WGS sequence"/>
</dbReference>
<proteinExistence type="predicted"/>